<keyword evidence="4" id="KW-1185">Reference proteome</keyword>
<keyword evidence="2" id="KW-0812">Transmembrane</keyword>
<evidence type="ECO:0000256" key="1">
    <source>
        <dbReference type="SAM" id="MobiDB-lite"/>
    </source>
</evidence>
<evidence type="ECO:0000313" key="4">
    <source>
        <dbReference type="Proteomes" id="UP000572635"/>
    </source>
</evidence>
<comment type="caution">
    <text evidence="3">The sequence shown here is derived from an EMBL/GenBank/DDBJ whole genome shotgun (WGS) entry which is preliminary data.</text>
</comment>
<accession>A0A7W8QQ31</accession>
<keyword evidence="2" id="KW-0472">Membrane</keyword>
<evidence type="ECO:0000313" key="3">
    <source>
        <dbReference type="EMBL" id="MBB5434512.1"/>
    </source>
</evidence>
<dbReference type="Proteomes" id="UP000572635">
    <property type="component" value="Unassembled WGS sequence"/>
</dbReference>
<organism evidence="3 4">
    <name type="scientific">Nocardiopsis composta</name>
    <dbReference type="NCBI Taxonomy" id="157465"/>
    <lineage>
        <taxon>Bacteria</taxon>
        <taxon>Bacillati</taxon>
        <taxon>Actinomycetota</taxon>
        <taxon>Actinomycetes</taxon>
        <taxon>Streptosporangiales</taxon>
        <taxon>Nocardiopsidaceae</taxon>
        <taxon>Nocardiopsis</taxon>
    </lineage>
</organism>
<name>A0A7W8QQ31_9ACTN</name>
<dbReference type="EMBL" id="JACHDB010000001">
    <property type="protein sequence ID" value="MBB5434512.1"/>
    <property type="molecule type" value="Genomic_DNA"/>
</dbReference>
<sequence length="95" mass="10106">MPLFIGIITVVLVLFFSAFLGLLIAASIGIKRNDRGHYRALRSGTAHRSFSGAGRALSGVRFPDQVAIPLPRQEAGGETDGDENGSAPGRERTLI</sequence>
<reference evidence="3 4" key="1">
    <citation type="submission" date="2020-08" db="EMBL/GenBank/DDBJ databases">
        <title>Sequencing the genomes of 1000 actinobacteria strains.</title>
        <authorList>
            <person name="Klenk H.-P."/>
        </authorList>
    </citation>
    <scope>NUCLEOTIDE SEQUENCE [LARGE SCALE GENOMIC DNA]</scope>
    <source>
        <strain evidence="3 4">DSM 44551</strain>
    </source>
</reference>
<feature type="transmembrane region" description="Helical" evidence="2">
    <location>
        <begin position="6"/>
        <end position="30"/>
    </location>
</feature>
<dbReference type="AlphaFoldDB" id="A0A7W8QQ31"/>
<feature type="region of interest" description="Disordered" evidence="1">
    <location>
        <begin position="69"/>
        <end position="95"/>
    </location>
</feature>
<proteinExistence type="predicted"/>
<protein>
    <submittedName>
        <fullName evidence="3">Uncharacterized protein</fullName>
    </submittedName>
</protein>
<evidence type="ECO:0000256" key="2">
    <source>
        <dbReference type="SAM" id="Phobius"/>
    </source>
</evidence>
<dbReference type="RefSeq" id="WP_184395185.1">
    <property type="nucleotide sequence ID" value="NZ_BAAAJD010000122.1"/>
</dbReference>
<keyword evidence="2" id="KW-1133">Transmembrane helix</keyword>
<gene>
    <name evidence="3" type="ORF">HDA36_004596</name>
</gene>